<evidence type="ECO:0000256" key="6">
    <source>
        <dbReference type="ARBA" id="ARBA00022822"/>
    </source>
</evidence>
<feature type="non-terminal residue" evidence="10">
    <location>
        <position position="1"/>
    </location>
</feature>
<dbReference type="PANTHER" id="PTHR22854:SF2">
    <property type="entry name" value="INDOLE-3-GLYCEROL-PHOSPHATE SYNTHASE"/>
    <property type="match status" value="1"/>
</dbReference>
<dbReference type="UniPathway" id="UPA00035">
    <property type="reaction ID" value="UER00043"/>
</dbReference>
<comment type="catalytic activity">
    <reaction evidence="1">
        <text>1-(2-carboxyphenylamino)-1-deoxy-D-ribulose 5-phosphate + H(+) = (1S,2R)-1-C-(indol-3-yl)glycerol 3-phosphate + CO2 + H2O</text>
        <dbReference type="Rhea" id="RHEA:23476"/>
        <dbReference type="ChEBI" id="CHEBI:15377"/>
        <dbReference type="ChEBI" id="CHEBI:15378"/>
        <dbReference type="ChEBI" id="CHEBI:16526"/>
        <dbReference type="ChEBI" id="CHEBI:58613"/>
        <dbReference type="ChEBI" id="CHEBI:58866"/>
        <dbReference type="EC" id="4.1.1.48"/>
    </reaction>
</comment>
<dbReference type="EMBL" id="LAZR01068009">
    <property type="protein sequence ID" value="KKK50469.1"/>
    <property type="molecule type" value="Genomic_DNA"/>
</dbReference>
<evidence type="ECO:0000256" key="8">
    <source>
        <dbReference type="ARBA" id="ARBA00023239"/>
    </source>
</evidence>
<evidence type="ECO:0000256" key="5">
    <source>
        <dbReference type="ARBA" id="ARBA00022793"/>
    </source>
</evidence>
<dbReference type="InterPro" id="IPR045186">
    <property type="entry name" value="Indole-3-glycerol_P_synth"/>
</dbReference>
<dbReference type="AlphaFoldDB" id="A0A0F8Y8Q4"/>
<sequence>YEKAGAASVSLLTDKRFFKGDLNQLPHLKRAITLPILRKDFIIDQVQVQEAFLHGADAILLIASILSQHQLEEFISMSQELGMAPLTEVHDEDDLEKAIGCGAEIIGINNRDLDSFKVDIRTTVELAPLVPDDRILVSESGIDGKDDILFLKGSGIHAVLVGSALMRSENPARKTVEIVRAGTMGDG</sequence>
<reference evidence="10" key="1">
    <citation type="journal article" date="2015" name="Nature">
        <title>Complex archaea that bridge the gap between prokaryotes and eukaryotes.</title>
        <authorList>
            <person name="Spang A."/>
            <person name="Saw J.H."/>
            <person name="Jorgensen S.L."/>
            <person name="Zaremba-Niedzwiedzka K."/>
            <person name="Martijn J."/>
            <person name="Lind A.E."/>
            <person name="van Eijk R."/>
            <person name="Schleper C."/>
            <person name="Guy L."/>
            <person name="Ettema T.J."/>
        </authorList>
    </citation>
    <scope>NUCLEOTIDE SEQUENCE</scope>
</reference>
<feature type="domain" description="Indole-3-glycerol phosphate synthase" evidence="9">
    <location>
        <begin position="1"/>
        <end position="175"/>
    </location>
</feature>
<comment type="caution">
    <text evidence="10">The sequence shown here is derived from an EMBL/GenBank/DDBJ whole genome shotgun (WGS) entry which is preliminary data.</text>
</comment>
<dbReference type="InterPro" id="IPR013798">
    <property type="entry name" value="Indole-3-glycerol_P_synth_dom"/>
</dbReference>
<keyword evidence="8" id="KW-0456">Lyase</keyword>
<dbReference type="SUPFAM" id="SSF51366">
    <property type="entry name" value="Ribulose-phoshate binding barrel"/>
    <property type="match status" value="1"/>
</dbReference>
<keyword evidence="5" id="KW-0210">Decarboxylase</keyword>
<dbReference type="GO" id="GO:0000162">
    <property type="term" value="P:L-tryptophan biosynthetic process"/>
    <property type="evidence" value="ECO:0007669"/>
    <property type="project" value="UniProtKB-UniPathway"/>
</dbReference>
<dbReference type="Gene3D" id="3.20.20.70">
    <property type="entry name" value="Aldolase class I"/>
    <property type="match status" value="1"/>
</dbReference>
<evidence type="ECO:0000256" key="2">
    <source>
        <dbReference type="ARBA" id="ARBA00004696"/>
    </source>
</evidence>
<keyword evidence="4" id="KW-0028">Amino-acid biosynthesis</keyword>
<dbReference type="Pfam" id="PF00218">
    <property type="entry name" value="IGPS"/>
    <property type="match status" value="1"/>
</dbReference>
<dbReference type="GO" id="GO:0004640">
    <property type="term" value="F:phosphoribosylanthranilate isomerase activity"/>
    <property type="evidence" value="ECO:0007669"/>
    <property type="project" value="TreeGrafter"/>
</dbReference>
<proteinExistence type="predicted"/>
<name>A0A0F8Y8Q4_9ZZZZ</name>
<comment type="pathway">
    <text evidence="2">Amino-acid biosynthesis; L-tryptophan biosynthesis; L-tryptophan from chorismate: step 4/5.</text>
</comment>
<dbReference type="PANTHER" id="PTHR22854">
    <property type="entry name" value="TRYPTOPHAN BIOSYNTHESIS PROTEIN"/>
    <property type="match status" value="1"/>
</dbReference>
<dbReference type="CDD" id="cd00331">
    <property type="entry name" value="IGPS"/>
    <property type="match status" value="1"/>
</dbReference>
<dbReference type="EC" id="4.1.1.48" evidence="3"/>
<evidence type="ECO:0000256" key="1">
    <source>
        <dbReference type="ARBA" id="ARBA00001633"/>
    </source>
</evidence>
<dbReference type="InterPro" id="IPR011060">
    <property type="entry name" value="RibuloseP-bd_barrel"/>
</dbReference>
<keyword evidence="7" id="KW-0057">Aromatic amino acid biosynthesis</keyword>
<evidence type="ECO:0000256" key="3">
    <source>
        <dbReference type="ARBA" id="ARBA00012362"/>
    </source>
</evidence>
<dbReference type="InterPro" id="IPR013785">
    <property type="entry name" value="Aldolase_TIM"/>
</dbReference>
<evidence type="ECO:0000256" key="4">
    <source>
        <dbReference type="ARBA" id="ARBA00022605"/>
    </source>
</evidence>
<organism evidence="10">
    <name type="scientific">marine sediment metagenome</name>
    <dbReference type="NCBI Taxonomy" id="412755"/>
    <lineage>
        <taxon>unclassified sequences</taxon>
        <taxon>metagenomes</taxon>
        <taxon>ecological metagenomes</taxon>
    </lineage>
</organism>
<accession>A0A0F8Y8Q4</accession>
<dbReference type="GO" id="GO:0004425">
    <property type="term" value="F:indole-3-glycerol-phosphate synthase activity"/>
    <property type="evidence" value="ECO:0007669"/>
    <property type="project" value="UniProtKB-EC"/>
</dbReference>
<evidence type="ECO:0000256" key="7">
    <source>
        <dbReference type="ARBA" id="ARBA00023141"/>
    </source>
</evidence>
<evidence type="ECO:0000313" key="10">
    <source>
        <dbReference type="EMBL" id="KKK50469.1"/>
    </source>
</evidence>
<protein>
    <recommendedName>
        <fullName evidence="3">indole-3-glycerol-phosphate synthase</fullName>
        <ecNumber evidence="3">4.1.1.48</ecNumber>
    </recommendedName>
</protein>
<evidence type="ECO:0000259" key="9">
    <source>
        <dbReference type="Pfam" id="PF00218"/>
    </source>
</evidence>
<keyword evidence="6" id="KW-0822">Tryptophan biosynthesis</keyword>
<gene>
    <name evidence="10" type="ORF">LCGC14_3124700</name>
</gene>